<dbReference type="Pfam" id="PF04290">
    <property type="entry name" value="DctQ"/>
    <property type="match status" value="1"/>
</dbReference>
<comment type="caution">
    <text evidence="11">The sequence shown here is derived from an EMBL/GenBank/DDBJ whole genome shotgun (WGS) entry which is preliminary data.</text>
</comment>
<dbReference type="Proteomes" id="UP001191082">
    <property type="component" value="Unassembled WGS sequence"/>
</dbReference>
<evidence type="ECO:0000256" key="9">
    <source>
        <dbReference type="RuleBase" id="RU369079"/>
    </source>
</evidence>
<evidence type="ECO:0000313" key="11">
    <source>
        <dbReference type="EMBL" id="TMV11634.1"/>
    </source>
</evidence>
<evidence type="ECO:0000256" key="5">
    <source>
        <dbReference type="ARBA" id="ARBA00022692"/>
    </source>
</evidence>
<dbReference type="InterPro" id="IPR055348">
    <property type="entry name" value="DctQ"/>
</dbReference>
<protein>
    <recommendedName>
        <fullName evidence="9">TRAP transporter small permease protein</fullName>
    </recommendedName>
</protein>
<evidence type="ECO:0000256" key="4">
    <source>
        <dbReference type="ARBA" id="ARBA00022519"/>
    </source>
</evidence>
<evidence type="ECO:0000256" key="8">
    <source>
        <dbReference type="ARBA" id="ARBA00038436"/>
    </source>
</evidence>
<keyword evidence="4 9" id="KW-0997">Cell inner membrane</keyword>
<proteinExistence type="inferred from homology"/>
<gene>
    <name evidence="11" type="ORF">FGK64_15285</name>
</gene>
<comment type="similarity">
    <text evidence="8 9">Belongs to the TRAP transporter small permease family.</text>
</comment>
<sequence>MHSQNDDTGAASAPVFPDAVVIGLTRVCGALSALLILVVLVQITTAVVRRYVLDAPLQWNDEMLGYLLVAMVMLGAAEALRRGDHIAIDLIVSRLGPRGRRIQAAFANLCVMGFALVVGLSIWDSIEFARAFGSYSIGYIEIQTWIPQVPVAIGSALLFLTAALGLYRTIRRLPE</sequence>
<dbReference type="EMBL" id="VCPC01000003">
    <property type="protein sequence ID" value="TMV11634.1"/>
    <property type="molecule type" value="Genomic_DNA"/>
</dbReference>
<keyword evidence="2 9" id="KW-0813">Transport</keyword>
<evidence type="ECO:0000256" key="6">
    <source>
        <dbReference type="ARBA" id="ARBA00022989"/>
    </source>
</evidence>
<comment type="caution">
    <text evidence="9">Lacks conserved residue(s) required for the propagation of feature annotation.</text>
</comment>
<evidence type="ECO:0000256" key="3">
    <source>
        <dbReference type="ARBA" id="ARBA00022475"/>
    </source>
</evidence>
<evidence type="ECO:0000256" key="7">
    <source>
        <dbReference type="ARBA" id="ARBA00023136"/>
    </source>
</evidence>
<feature type="transmembrane region" description="Helical" evidence="9">
    <location>
        <begin position="20"/>
        <end position="43"/>
    </location>
</feature>
<keyword evidence="5 9" id="KW-0812">Transmembrane</keyword>
<keyword evidence="3" id="KW-1003">Cell membrane</keyword>
<reference evidence="11 12" key="1">
    <citation type="submission" date="2019-05" db="EMBL/GenBank/DDBJ databases">
        <title>Marivita sp. nov. isolated from sea sediment.</title>
        <authorList>
            <person name="Kim W."/>
        </authorList>
    </citation>
    <scope>NUCLEOTIDE SEQUENCE [LARGE SCALE GENOMIC DNA]</scope>
    <source>
        <strain evidence="11 12">CAU 1492</strain>
    </source>
</reference>
<evidence type="ECO:0000256" key="2">
    <source>
        <dbReference type="ARBA" id="ARBA00022448"/>
    </source>
</evidence>
<comment type="function">
    <text evidence="9">Part of the tripartite ATP-independent periplasmic (TRAP) transport system.</text>
</comment>
<keyword evidence="6 9" id="KW-1133">Transmembrane helix</keyword>
<organism evidence="11 12">
    <name type="scientific">Arenibacterium halophilum</name>
    <dbReference type="NCBI Taxonomy" id="2583821"/>
    <lineage>
        <taxon>Bacteria</taxon>
        <taxon>Pseudomonadati</taxon>
        <taxon>Pseudomonadota</taxon>
        <taxon>Alphaproteobacteria</taxon>
        <taxon>Rhodobacterales</taxon>
        <taxon>Paracoccaceae</taxon>
        <taxon>Arenibacterium</taxon>
    </lineage>
</organism>
<evidence type="ECO:0000256" key="1">
    <source>
        <dbReference type="ARBA" id="ARBA00004429"/>
    </source>
</evidence>
<feature type="transmembrane region" description="Helical" evidence="9">
    <location>
        <begin position="145"/>
        <end position="167"/>
    </location>
</feature>
<feature type="transmembrane region" description="Helical" evidence="9">
    <location>
        <begin position="102"/>
        <end position="123"/>
    </location>
</feature>
<evidence type="ECO:0000313" key="12">
    <source>
        <dbReference type="Proteomes" id="UP001191082"/>
    </source>
</evidence>
<comment type="subunit">
    <text evidence="9">The complex comprises the extracytoplasmic solute receptor protein and the two transmembrane proteins.</text>
</comment>
<dbReference type="InterPro" id="IPR007387">
    <property type="entry name" value="TRAP_DctQ"/>
</dbReference>
<accession>A0ABY2X765</accession>
<dbReference type="RefSeq" id="WP_138864698.1">
    <property type="nucleotide sequence ID" value="NZ_VCPC01000003.1"/>
</dbReference>
<feature type="domain" description="Tripartite ATP-independent periplasmic transporters DctQ component" evidence="10">
    <location>
        <begin position="42"/>
        <end position="171"/>
    </location>
</feature>
<keyword evidence="12" id="KW-1185">Reference proteome</keyword>
<dbReference type="PANTHER" id="PTHR35011">
    <property type="entry name" value="2,3-DIKETO-L-GULONATE TRAP TRANSPORTER SMALL PERMEASE PROTEIN YIAM"/>
    <property type="match status" value="1"/>
</dbReference>
<keyword evidence="7 9" id="KW-0472">Membrane</keyword>
<name>A0ABY2X765_9RHOB</name>
<comment type="subcellular location">
    <subcellularLocation>
        <location evidence="1 9">Cell inner membrane</location>
        <topology evidence="1 9">Multi-pass membrane protein</topology>
    </subcellularLocation>
</comment>
<evidence type="ECO:0000259" key="10">
    <source>
        <dbReference type="Pfam" id="PF04290"/>
    </source>
</evidence>
<dbReference type="PANTHER" id="PTHR35011:SF2">
    <property type="entry name" value="2,3-DIKETO-L-GULONATE TRAP TRANSPORTER SMALL PERMEASE PROTEIN YIAM"/>
    <property type="match status" value="1"/>
</dbReference>